<keyword evidence="6" id="KW-1185">Reference proteome</keyword>
<comment type="similarity">
    <text evidence="1">Belongs to the NAD(P)-dependent epimerase/dehydratase family.</text>
</comment>
<evidence type="ECO:0000313" key="5">
    <source>
        <dbReference type="EMBL" id="SEB52556.1"/>
    </source>
</evidence>
<dbReference type="InterPro" id="IPR036291">
    <property type="entry name" value="NAD(P)-bd_dom_sf"/>
</dbReference>
<sequence length="259" mass="27309">MDRIAITGAAGRIGATVLPLLRRPEREFVLIDSKRVSSAASDDVVIELDILDRDALREAFRGADTVIHLAGIPSETAWEDLLQTNIDGTQAVLEAAKDARVGSIMLASSIHAVGMSTMEDARRTGTLIPRPEGFYGVSKAAMEALGSMYADRYGMTVVSARICAFSDDPESGLGPQTWFAPADAARLIEAVHALDRPGHHIVWGVSATGADALEVAEGQGIGFHPAERAAVSASSALAPDTRLAGPAAEARNMPGEHWS</sequence>
<keyword evidence="3" id="KW-0520">NAD</keyword>
<dbReference type="SUPFAM" id="SSF51735">
    <property type="entry name" value="NAD(P)-binding Rossmann-fold domains"/>
    <property type="match status" value="1"/>
</dbReference>
<dbReference type="Proteomes" id="UP000199183">
    <property type="component" value="Unassembled WGS sequence"/>
</dbReference>
<protein>
    <submittedName>
        <fullName evidence="5">NAD dependent epimerase/dehydratase family protein</fullName>
    </submittedName>
</protein>
<evidence type="ECO:0000313" key="6">
    <source>
        <dbReference type="Proteomes" id="UP000199183"/>
    </source>
</evidence>
<name>A0A1H4K2P5_9MICO</name>
<dbReference type="EMBL" id="FNRY01000001">
    <property type="protein sequence ID" value="SEB52556.1"/>
    <property type="molecule type" value="Genomic_DNA"/>
</dbReference>
<dbReference type="AlphaFoldDB" id="A0A1H4K2P5"/>
<gene>
    <name evidence="5" type="ORF">SAMN04489806_0978</name>
</gene>
<accession>A0A1H4K2P5</accession>
<dbReference type="OrthoDB" id="9795501at2"/>
<feature type="domain" description="NAD-dependent epimerase/dehydratase" evidence="4">
    <location>
        <begin position="4"/>
        <end position="163"/>
    </location>
</feature>
<dbReference type="PANTHER" id="PTHR43103:SF5">
    <property type="entry name" value="4-EPIMERASE, PUTATIVE (AFU_ORTHOLOGUE AFUA_7G00360)-RELATED"/>
    <property type="match status" value="1"/>
</dbReference>
<evidence type="ECO:0000259" key="4">
    <source>
        <dbReference type="Pfam" id="PF01370"/>
    </source>
</evidence>
<evidence type="ECO:0000256" key="1">
    <source>
        <dbReference type="ARBA" id="ARBA00007637"/>
    </source>
</evidence>
<dbReference type="Pfam" id="PF01370">
    <property type="entry name" value="Epimerase"/>
    <property type="match status" value="1"/>
</dbReference>
<dbReference type="RefSeq" id="WP_091180684.1">
    <property type="nucleotide sequence ID" value="NZ_FNRY01000001.1"/>
</dbReference>
<dbReference type="PANTHER" id="PTHR43103">
    <property type="entry name" value="NUCLEOSIDE-DIPHOSPHATE-SUGAR EPIMERASE"/>
    <property type="match status" value="1"/>
</dbReference>
<keyword evidence="2" id="KW-0560">Oxidoreductase</keyword>
<proteinExistence type="inferred from homology"/>
<dbReference type="InterPro" id="IPR001509">
    <property type="entry name" value="Epimerase_deHydtase"/>
</dbReference>
<evidence type="ECO:0000256" key="2">
    <source>
        <dbReference type="ARBA" id="ARBA00023002"/>
    </source>
</evidence>
<reference evidence="5 6" key="1">
    <citation type="submission" date="2016-10" db="EMBL/GenBank/DDBJ databases">
        <authorList>
            <person name="de Groot N.N."/>
        </authorList>
    </citation>
    <scope>NUCLEOTIDE SEQUENCE [LARGE SCALE GENOMIC DNA]</scope>
    <source>
        <strain evidence="5 6">DSM 21799</strain>
    </source>
</reference>
<evidence type="ECO:0000256" key="3">
    <source>
        <dbReference type="ARBA" id="ARBA00023027"/>
    </source>
</evidence>
<dbReference type="GO" id="GO:0016491">
    <property type="term" value="F:oxidoreductase activity"/>
    <property type="evidence" value="ECO:0007669"/>
    <property type="project" value="UniProtKB-KW"/>
</dbReference>
<dbReference type="Gene3D" id="3.40.50.720">
    <property type="entry name" value="NAD(P)-binding Rossmann-like Domain"/>
    <property type="match status" value="1"/>
</dbReference>
<organism evidence="5 6">
    <name type="scientific">Paramicrobacterium humi</name>
    <dbReference type="NCBI Taxonomy" id="640635"/>
    <lineage>
        <taxon>Bacteria</taxon>
        <taxon>Bacillati</taxon>
        <taxon>Actinomycetota</taxon>
        <taxon>Actinomycetes</taxon>
        <taxon>Micrococcales</taxon>
        <taxon>Microbacteriaceae</taxon>
        <taxon>Paramicrobacterium</taxon>
    </lineage>
</organism>
<dbReference type="STRING" id="640635.SAMN04489806_0978"/>